<reference evidence="1 2" key="1">
    <citation type="submission" date="2020-11" db="EMBL/GenBank/DDBJ databases">
        <authorList>
            <person name="Sun Q."/>
        </authorList>
    </citation>
    <scope>NUCLEOTIDE SEQUENCE [LARGE SCALE GENOMIC DNA]</scope>
    <source>
        <strain evidence="1 2">P8398</strain>
    </source>
</reference>
<evidence type="ECO:0000313" key="1">
    <source>
        <dbReference type="EMBL" id="QPI47561.1"/>
    </source>
</evidence>
<dbReference type="Proteomes" id="UP000662888">
    <property type="component" value="Chromosome"/>
</dbReference>
<gene>
    <name evidence="1" type="ORF">IV454_18360</name>
</gene>
<name>A0AA48W662_9BURK</name>
<accession>A0AA48W662</accession>
<proteinExistence type="predicted"/>
<dbReference type="EMBL" id="CP065053">
    <property type="protein sequence ID" value="QPI47561.1"/>
    <property type="molecule type" value="Genomic_DNA"/>
</dbReference>
<sequence>MVELHCLPCPRRNLLGEVGADYDSSDAGLPVSTLLYRALRKACVLGGFSLFFVRIARSCAFAATEAPPIVGSTATHAAARARPWQPSPGDFIRRAWHFTMQNGAAIKRAKLLPFGEISFRIAGFDFQVIDLKRI</sequence>
<dbReference type="RefSeq" id="WP_206087251.1">
    <property type="nucleotide sequence ID" value="NZ_CP065053.1"/>
</dbReference>
<organism evidence="1 2">
    <name type="scientific">Massilia antarctica</name>
    <dbReference type="NCBI Taxonomy" id="2765360"/>
    <lineage>
        <taxon>Bacteria</taxon>
        <taxon>Pseudomonadati</taxon>
        <taxon>Pseudomonadota</taxon>
        <taxon>Betaproteobacteria</taxon>
        <taxon>Burkholderiales</taxon>
        <taxon>Oxalobacteraceae</taxon>
        <taxon>Telluria group</taxon>
        <taxon>Massilia</taxon>
    </lineage>
</organism>
<keyword evidence="2" id="KW-1185">Reference proteome</keyword>
<evidence type="ECO:0000313" key="2">
    <source>
        <dbReference type="Proteomes" id="UP000662888"/>
    </source>
</evidence>
<protein>
    <submittedName>
        <fullName evidence="1">Uncharacterized protein</fullName>
    </submittedName>
</protein>